<comment type="caution">
    <text evidence="2">The sequence shown here is derived from an EMBL/GenBank/DDBJ whole genome shotgun (WGS) entry which is preliminary data.</text>
</comment>
<dbReference type="InterPro" id="IPR013083">
    <property type="entry name" value="Znf_RING/FYVE/PHD"/>
</dbReference>
<feature type="compositionally biased region" description="Polar residues" evidence="1">
    <location>
        <begin position="279"/>
        <end position="298"/>
    </location>
</feature>
<feature type="compositionally biased region" description="Basic and acidic residues" evidence="1">
    <location>
        <begin position="24"/>
        <end position="33"/>
    </location>
</feature>
<sequence length="398" mass="45418">MPKVRRVRSLSFDQSRASPYPCTSKDEDADKPRSPLGSVDDVKEWEETRCPICMEHPHNAVLLKCSSYEKGCRPYMCNTSYRHSNCLDQFCKSSEPYSSTALLQEIPLTSNASRRISAEQALPGQTRPCGSPMVANLACPLCRGDVFGYIVIGPARQYMNTKVRSCSSETCDFSGTYSELRKHARSEHPSVRPSEVDPSRQRDWTRLEQERDLDDVLSLVQPGFSEGSIEDPSDDFDSLMASFFSTMFHSIEIVFFTRLLDASRDREQSHNRRSDRMSRSYNDIGTSSGTRRSNNFHESNPHARRLRWRSWRPDSDAETIPPTRPNYEAGTIPTTGRNSNSFQDRAPYAQCELLACNAELPSYLMKCSQGFKFNLFRLRIKVENVALDWENKDTDLFS</sequence>
<dbReference type="STRING" id="3476.A0A2P5BQA3"/>
<feature type="compositionally biased region" description="Basic and acidic residues" evidence="1">
    <location>
        <begin position="186"/>
        <end position="202"/>
    </location>
</feature>
<feature type="region of interest" description="Disordered" evidence="1">
    <location>
        <begin position="314"/>
        <end position="340"/>
    </location>
</feature>
<dbReference type="PANTHER" id="PTHR31197:SF29">
    <property type="entry name" value="C2H2-TYPE DOMAIN-CONTAINING PROTEIN"/>
    <property type="match status" value="1"/>
</dbReference>
<feature type="region of interest" description="Disordered" evidence="1">
    <location>
        <begin position="1"/>
        <end position="38"/>
    </location>
</feature>
<keyword evidence="3" id="KW-1185">Reference proteome</keyword>
<gene>
    <name evidence="2" type="ORF">PanWU01x14_220030</name>
</gene>
<reference evidence="3" key="1">
    <citation type="submission" date="2016-06" db="EMBL/GenBank/DDBJ databases">
        <title>Parallel loss of symbiosis genes in relatives of nitrogen-fixing non-legume Parasponia.</title>
        <authorList>
            <person name="Van Velzen R."/>
            <person name="Holmer R."/>
            <person name="Bu F."/>
            <person name="Rutten L."/>
            <person name="Van Zeijl A."/>
            <person name="Liu W."/>
            <person name="Santuari L."/>
            <person name="Cao Q."/>
            <person name="Sharma T."/>
            <person name="Shen D."/>
            <person name="Roswanjaya Y."/>
            <person name="Wardhani T."/>
            <person name="Kalhor M.S."/>
            <person name="Jansen J."/>
            <person name="Van den Hoogen J."/>
            <person name="Gungor B."/>
            <person name="Hartog M."/>
            <person name="Hontelez J."/>
            <person name="Verver J."/>
            <person name="Yang W.-C."/>
            <person name="Schijlen E."/>
            <person name="Repin R."/>
            <person name="Schilthuizen M."/>
            <person name="Schranz E."/>
            <person name="Heidstra R."/>
            <person name="Miyata K."/>
            <person name="Fedorova E."/>
            <person name="Kohlen W."/>
            <person name="Bisseling T."/>
            <person name="Smit S."/>
            <person name="Geurts R."/>
        </authorList>
    </citation>
    <scope>NUCLEOTIDE SEQUENCE [LARGE SCALE GENOMIC DNA]</scope>
    <source>
        <strain evidence="3">cv. WU1-14</strain>
    </source>
</reference>
<evidence type="ECO:0000313" key="3">
    <source>
        <dbReference type="Proteomes" id="UP000237105"/>
    </source>
</evidence>
<dbReference type="PANTHER" id="PTHR31197">
    <property type="entry name" value="OS01G0612600 PROTEIN"/>
    <property type="match status" value="1"/>
</dbReference>
<dbReference type="Proteomes" id="UP000237105">
    <property type="component" value="Unassembled WGS sequence"/>
</dbReference>
<dbReference type="OrthoDB" id="1921166at2759"/>
<dbReference type="AlphaFoldDB" id="A0A2P5BQA3"/>
<name>A0A2P5BQA3_PARAD</name>
<feature type="region of interest" description="Disordered" evidence="1">
    <location>
        <begin position="265"/>
        <end position="301"/>
    </location>
</feature>
<dbReference type="Gene3D" id="3.30.40.10">
    <property type="entry name" value="Zinc/RING finger domain, C3HC4 (zinc finger)"/>
    <property type="match status" value="1"/>
</dbReference>
<protein>
    <submittedName>
        <fullName evidence="2">Zinc finger, RING/FYVE/PHD-type</fullName>
    </submittedName>
</protein>
<evidence type="ECO:0000256" key="1">
    <source>
        <dbReference type="SAM" id="MobiDB-lite"/>
    </source>
</evidence>
<accession>A0A2P5BQA3</accession>
<dbReference type="EMBL" id="JXTB01000239">
    <property type="protein sequence ID" value="PON50992.1"/>
    <property type="molecule type" value="Genomic_DNA"/>
</dbReference>
<evidence type="ECO:0000313" key="2">
    <source>
        <dbReference type="EMBL" id="PON50992.1"/>
    </source>
</evidence>
<dbReference type="InterPro" id="IPR012866">
    <property type="entry name" value="DUF1644"/>
</dbReference>
<proteinExistence type="predicted"/>
<dbReference type="Pfam" id="PF07800">
    <property type="entry name" value="DUF1644"/>
    <property type="match status" value="1"/>
</dbReference>
<organism evidence="2 3">
    <name type="scientific">Parasponia andersonii</name>
    <name type="common">Sponia andersonii</name>
    <dbReference type="NCBI Taxonomy" id="3476"/>
    <lineage>
        <taxon>Eukaryota</taxon>
        <taxon>Viridiplantae</taxon>
        <taxon>Streptophyta</taxon>
        <taxon>Embryophyta</taxon>
        <taxon>Tracheophyta</taxon>
        <taxon>Spermatophyta</taxon>
        <taxon>Magnoliopsida</taxon>
        <taxon>eudicotyledons</taxon>
        <taxon>Gunneridae</taxon>
        <taxon>Pentapetalae</taxon>
        <taxon>rosids</taxon>
        <taxon>fabids</taxon>
        <taxon>Rosales</taxon>
        <taxon>Cannabaceae</taxon>
        <taxon>Parasponia</taxon>
    </lineage>
</organism>
<feature type="compositionally biased region" description="Basic and acidic residues" evidence="1">
    <location>
        <begin position="265"/>
        <end position="278"/>
    </location>
</feature>
<feature type="region of interest" description="Disordered" evidence="1">
    <location>
        <begin position="183"/>
        <end position="202"/>
    </location>
</feature>